<dbReference type="Pfam" id="PF00583">
    <property type="entry name" value="Acetyltransf_1"/>
    <property type="match status" value="1"/>
</dbReference>
<dbReference type="Gene3D" id="3.40.630.30">
    <property type="match status" value="2"/>
</dbReference>
<gene>
    <name evidence="2" type="ORF">QGN29_07270</name>
</gene>
<feature type="domain" description="N-acetyltransferase" evidence="1">
    <location>
        <begin position="3"/>
        <end position="155"/>
    </location>
</feature>
<evidence type="ECO:0000259" key="1">
    <source>
        <dbReference type="PROSITE" id="PS51186"/>
    </source>
</evidence>
<evidence type="ECO:0000313" key="3">
    <source>
        <dbReference type="Proteomes" id="UP001268683"/>
    </source>
</evidence>
<dbReference type="InterPro" id="IPR016181">
    <property type="entry name" value="Acyl_CoA_acyltransferase"/>
</dbReference>
<dbReference type="PANTHER" id="PTHR43305:SF1">
    <property type="entry name" value="FAMILY N-ACETYLTRANSFERASE, PUTATIVE (AFU_ORTHOLOGUE AFUA_2G01380)-RELATED"/>
    <property type="match status" value="1"/>
</dbReference>
<dbReference type="InterPro" id="IPR000182">
    <property type="entry name" value="GNAT_dom"/>
</dbReference>
<reference evidence="2" key="1">
    <citation type="submission" date="2023-04" db="EMBL/GenBank/DDBJ databases">
        <title>Complete genome sequence of Temperatibacter marinus.</title>
        <authorList>
            <person name="Rong J.-C."/>
            <person name="Yi M.-L."/>
            <person name="Zhao Q."/>
        </authorList>
    </citation>
    <scope>NUCLEOTIDE SEQUENCE</scope>
    <source>
        <strain evidence="2">NBRC 110045</strain>
    </source>
</reference>
<protein>
    <submittedName>
        <fullName evidence="2">GNAT family N-acetyltransferase</fullName>
    </submittedName>
</protein>
<keyword evidence="3" id="KW-1185">Reference proteome</keyword>
<proteinExistence type="predicted"/>
<dbReference type="PANTHER" id="PTHR43305">
    <property type="entry name" value="FAMILY N-ACETYLTRANSFERASE, PUTATIVE (AFU_ORTHOLOGUE AFUA_2G01380)-RELATED"/>
    <property type="match status" value="1"/>
</dbReference>
<accession>A0AA52EFY9</accession>
<dbReference type="SUPFAM" id="SSF55729">
    <property type="entry name" value="Acyl-CoA N-acyltransferases (Nat)"/>
    <property type="match status" value="2"/>
</dbReference>
<dbReference type="RefSeq" id="WP_310797189.1">
    <property type="nucleotide sequence ID" value="NZ_CP123872.1"/>
</dbReference>
<dbReference type="CDD" id="cd04301">
    <property type="entry name" value="NAT_SF"/>
    <property type="match status" value="2"/>
</dbReference>
<organism evidence="2 3">
    <name type="scientific">Temperatibacter marinus</name>
    <dbReference type="NCBI Taxonomy" id="1456591"/>
    <lineage>
        <taxon>Bacteria</taxon>
        <taxon>Pseudomonadati</taxon>
        <taxon>Pseudomonadota</taxon>
        <taxon>Alphaproteobacteria</taxon>
        <taxon>Kordiimonadales</taxon>
        <taxon>Temperatibacteraceae</taxon>
        <taxon>Temperatibacter</taxon>
    </lineage>
</organism>
<dbReference type="AlphaFoldDB" id="A0AA52EFY9"/>
<name>A0AA52EFY9_9PROT</name>
<dbReference type="InterPro" id="IPR052777">
    <property type="entry name" value="Acetyltransferase_Enz"/>
</dbReference>
<feature type="domain" description="N-acetyltransferase" evidence="1">
    <location>
        <begin position="160"/>
        <end position="312"/>
    </location>
</feature>
<sequence length="312" mass="35746">MRIEIIPYTSDYRNDFAQINLEWLTQFFRVEEVDETVLNDPEQHILDKGGEIYFAQLDQQSIVGAISLKHQGNGLYELSKMGVTPAAQGLGAGALMIKHVIKRFHELKGRTLYLESNDILRAAIYLYEKHGFHHKPFPFDSHFERANVYMEYENDSPTPVNISPVETAGEIALVKGFFRDYALWLESQTGLSLEFQGFSEEMATFPSKYRCLLLAYQNKKPVGAVALLDHDPTICEMKRLWVKPNVQKSGIGKALSICIMNRAKNYGYHTMRLDSLKRLAPAVRLYQSLGFKECDPYNENPEDDVTYMSKKL</sequence>
<dbReference type="Proteomes" id="UP001268683">
    <property type="component" value="Chromosome"/>
</dbReference>
<dbReference type="PROSITE" id="PS51186">
    <property type="entry name" value="GNAT"/>
    <property type="match status" value="2"/>
</dbReference>
<dbReference type="GO" id="GO:0016747">
    <property type="term" value="F:acyltransferase activity, transferring groups other than amino-acyl groups"/>
    <property type="evidence" value="ECO:0007669"/>
    <property type="project" value="InterPro"/>
</dbReference>
<evidence type="ECO:0000313" key="2">
    <source>
        <dbReference type="EMBL" id="WND01361.1"/>
    </source>
</evidence>
<dbReference type="EMBL" id="CP123872">
    <property type="protein sequence ID" value="WND01361.1"/>
    <property type="molecule type" value="Genomic_DNA"/>
</dbReference>
<dbReference type="KEGG" id="tmk:QGN29_07270"/>
<dbReference type="Pfam" id="PF13508">
    <property type="entry name" value="Acetyltransf_7"/>
    <property type="match status" value="1"/>
</dbReference>